<dbReference type="InterPro" id="IPR036388">
    <property type="entry name" value="WH-like_DNA-bd_sf"/>
</dbReference>
<dbReference type="PANTHER" id="PTHR44688:SF16">
    <property type="entry name" value="DNA-BINDING TRANSCRIPTIONAL ACTIVATOR DEVR_DOSR"/>
    <property type="match status" value="1"/>
</dbReference>
<evidence type="ECO:0000256" key="2">
    <source>
        <dbReference type="ARBA" id="ARBA00023125"/>
    </source>
</evidence>
<dbReference type="SUPFAM" id="SSF52172">
    <property type="entry name" value="CheY-like"/>
    <property type="match status" value="1"/>
</dbReference>
<dbReference type="InterPro" id="IPR000792">
    <property type="entry name" value="Tscrpt_reg_LuxR_C"/>
</dbReference>
<dbReference type="EMBL" id="JACEIB010000026">
    <property type="protein sequence ID" value="MBA2935918.1"/>
    <property type="molecule type" value="Genomic_DNA"/>
</dbReference>
<dbReference type="Proteomes" id="UP000570166">
    <property type="component" value="Unassembled WGS sequence"/>
</dbReference>
<dbReference type="SUPFAM" id="SSF46894">
    <property type="entry name" value="C-terminal effector domain of the bipartite response regulators"/>
    <property type="match status" value="1"/>
</dbReference>
<dbReference type="PROSITE" id="PS50110">
    <property type="entry name" value="RESPONSE_REGULATORY"/>
    <property type="match status" value="1"/>
</dbReference>
<accession>A0A838LEN7</accession>
<evidence type="ECO:0000259" key="6">
    <source>
        <dbReference type="PROSITE" id="PS50110"/>
    </source>
</evidence>
<gene>
    <name evidence="7" type="ORF">HZF05_17705</name>
</gene>
<dbReference type="Pfam" id="PF00072">
    <property type="entry name" value="Response_reg"/>
    <property type="match status" value="1"/>
</dbReference>
<dbReference type="Gene3D" id="1.10.10.10">
    <property type="entry name" value="Winged helix-like DNA-binding domain superfamily/Winged helix DNA-binding domain"/>
    <property type="match status" value="1"/>
</dbReference>
<name>A0A838LEN7_9SPHN</name>
<keyword evidence="4" id="KW-0597">Phosphoprotein</keyword>
<dbReference type="GO" id="GO:0003677">
    <property type="term" value="F:DNA binding"/>
    <property type="evidence" value="ECO:0007669"/>
    <property type="project" value="UniProtKB-KW"/>
</dbReference>
<evidence type="ECO:0000256" key="3">
    <source>
        <dbReference type="ARBA" id="ARBA00023163"/>
    </source>
</evidence>
<dbReference type="InterPro" id="IPR011006">
    <property type="entry name" value="CheY-like_superfamily"/>
</dbReference>
<evidence type="ECO:0000313" key="8">
    <source>
        <dbReference type="Proteomes" id="UP000570166"/>
    </source>
</evidence>
<comment type="caution">
    <text evidence="7">The sequence shown here is derived from an EMBL/GenBank/DDBJ whole genome shotgun (WGS) entry which is preliminary data.</text>
</comment>
<protein>
    <submittedName>
        <fullName evidence="7">Response regulator transcription factor</fullName>
    </submittedName>
</protein>
<dbReference type="PROSITE" id="PS00622">
    <property type="entry name" value="HTH_LUXR_1"/>
    <property type="match status" value="1"/>
</dbReference>
<dbReference type="Gene3D" id="3.40.50.2300">
    <property type="match status" value="1"/>
</dbReference>
<sequence>MKTARTVYLVGGDLEYRRSLARALRAAGYRTHAFANAADTMEATDYIEPGCVLLDTRLPDEDGMVLLRRLGELRAEMPVIVIDQAASVRSAVRAIQAGAVDVLEHPFDDAVLLAMLDQAFAELPARIRHELRVREAVLRSGRLTPREREVLHGMLGGLSSREIGGVIGIGIRTVEMHRANVMRKLDTDSLPGLMRLCLLAGLTSVDDEEAAA</sequence>
<evidence type="ECO:0000259" key="5">
    <source>
        <dbReference type="PROSITE" id="PS50043"/>
    </source>
</evidence>
<keyword evidence="8" id="KW-1185">Reference proteome</keyword>
<dbReference type="PROSITE" id="PS50043">
    <property type="entry name" value="HTH_LUXR_2"/>
    <property type="match status" value="1"/>
</dbReference>
<dbReference type="SMART" id="SM00421">
    <property type="entry name" value="HTH_LUXR"/>
    <property type="match status" value="1"/>
</dbReference>
<organism evidence="7 8">
    <name type="scientific">Sphingomonas chungangi</name>
    <dbReference type="NCBI Taxonomy" id="2683589"/>
    <lineage>
        <taxon>Bacteria</taxon>
        <taxon>Pseudomonadati</taxon>
        <taxon>Pseudomonadota</taxon>
        <taxon>Alphaproteobacteria</taxon>
        <taxon>Sphingomonadales</taxon>
        <taxon>Sphingomonadaceae</taxon>
        <taxon>Sphingomonas</taxon>
    </lineage>
</organism>
<dbReference type="RefSeq" id="WP_160363104.1">
    <property type="nucleotide sequence ID" value="NZ_JACEIB010000026.1"/>
</dbReference>
<dbReference type="InterPro" id="IPR016032">
    <property type="entry name" value="Sig_transdc_resp-reg_C-effctor"/>
</dbReference>
<reference evidence="7 8" key="1">
    <citation type="submission" date="2020-07" db="EMBL/GenBank/DDBJ databases">
        <authorList>
            <person name="Sun Q."/>
        </authorList>
    </citation>
    <scope>NUCLEOTIDE SEQUENCE [LARGE SCALE GENOMIC DNA]</scope>
    <source>
        <strain evidence="7 8">CGMCC 1.13654</strain>
    </source>
</reference>
<feature type="domain" description="HTH luxR-type" evidence="5">
    <location>
        <begin position="136"/>
        <end position="201"/>
    </location>
</feature>
<dbReference type="PRINTS" id="PR00038">
    <property type="entry name" value="HTHLUXR"/>
</dbReference>
<keyword evidence="3" id="KW-0804">Transcription</keyword>
<keyword evidence="2" id="KW-0238">DNA-binding</keyword>
<dbReference type="SMART" id="SM00448">
    <property type="entry name" value="REC"/>
    <property type="match status" value="1"/>
</dbReference>
<evidence type="ECO:0000256" key="1">
    <source>
        <dbReference type="ARBA" id="ARBA00023015"/>
    </source>
</evidence>
<feature type="domain" description="Response regulatory" evidence="6">
    <location>
        <begin position="6"/>
        <end position="120"/>
    </location>
</feature>
<dbReference type="GO" id="GO:0006355">
    <property type="term" value="P:regulation of DNA-templated transcription"/>
    <property type="evidence" value="ECO:0007669"/>
    <property type="project" value="InterPro"/>
</dbReference>
<dbReference type="Pfam" id="PF00196">
    <property type="entry name" value="GerE"/>
    <property type="match status" value="1"/>
</dbReference>
<dbReference type="InterPro" id="IPR001789">
    <property type="entry name" value="Sig_transdc_resp-reg_receiver"/>
</dbReference>
<proteinExistence type="predicted"/>
<evidence type="ECO:0000256" key="4">
    <source>
        <dbReference type="PROSITE-ProRule" id="PRU00169"/>
    </source>
</evidence>
<keyword evidence="1" id="KW-0805">Transcription regulation</keyword>
<dbReference type="PANTHER" id="PTHR44688">
    <property type="entry name" value="DNA-BINDING TRANSCRIPTIONAL ACTIVATOR DEVR_DOSR"/>
    <property type="match status" value="1"/>
</dbReference>
<dbReference type="AlphaFoldDB" id="A0A838LEN7"/>
<dbReference type="GO" id="GO:0000160">
    <property type="term" value="P:phosphorelay signal transduction system"/>
    <property type="evidence" value="ECO:0007669"/>
    <property type="project" value="InterPro"/>
</dbReference>
<feature type="modified residue" description="4-aspartylphosphate" evidence="4">
    <location>
        <position position="55"/>
    </location>
</feature>
<evidence type="ECO:0000313" key="7">
    <source>
        <dbReference type="EMBL" id="MBA2935918.1"/>
    </source>
</evidence>